<feature type="domain" description="TonB-dependent receptor plug" evidence="12">
    <location>
        <begin position="130"/>
        <end position="235"/>
    </location>
</feature>
<keyword evidence="10" id="KW-0732">Signal</keyword>
<dbReference type="Pfam" id="PF07715">
    <property type="entry name" value="Plug"/>
    <property type="match status" value="1"/>
</dbReference>
<evidence type="ECO:0000256" key="3">
    <source>
        <dbReference type="ARBA" id="ARBA00022452"/>
    </source>
</evidence>
<organism evidence="13 14">
    <name type="scientific">Brumicola pallidula DSM 14239 = ACAM 615</name>
    <dbReference type="NCBI Taxonomy" id="1121922"/>
    <lineage>
        <taxon>Bacteria</taxon>
        <taxon>Pseudomonadati</taxon>
        <taxon>Pseudomonadota</taxon>
        <taxon>Gammaproteobacteria</taxon>
        <taxon>Alteromonadales</taxon>
        <taxon>Alteromonadaceae</taxon>
        <taxon>Brumicola</taxon>
    </lineage>
</organism>
<dbReference type="InterPro" id="IPR013784">
    <property type="entry name" value="Carb-bd-like_fold"/>
</dbReference>
<keyword evidence="3 8" id="KW-1134">Transmembrane beta strand</keyword>
<sequence>MRNKLSKLAMAFGLAAVSSLAMAQQTASLFGKLTDQNNQRVFAGAKVEIEELNRTSLSRTDGTFRFPNLPEGKYELRITYLGAQTITQKVIVSSGENILPTIELRAQEAALDEIIVRGQRSGKATALNQQRNARNIISVVSADAIGDFPDQNAAESLQRLPGISIERDQGEGRFVGIRGIDPNLNSVTINGLNIPSPEAGVRSVALDVIPSELIQTLEVSKTISADMDADAVGGAINVKSISAFDRTQDTTIISGGLSQNQLRDKLAPKASITLTRLIDDTFGVAAAVSYFKRDFGSDNIESNGDDEAEQRHYSITRERLGTAINLDYRPNFNDEFFMRTLYSEFSDDEFRQANIFKLDGEDSEIERESKDRKETQTIFTLSTGGEHQRGSWLLDYQLGYAKSDEKDPNALYYVFVSDNPSVEANLARQIPQISVNAMANDLANYDLDEISFEGNLAKDIETSIQANIAKSFENKNGLTLVKSGLKYRQREKSARANISIYGGDFDSVEASRFATDELDYELGSFGPGLNRGLLREDFAQQLPSLELDALDSEVESNGASYISTEDIFAAYAMGQFDWNKLRLIAGIRYEKTDFTTSGMRVELINDEENDVEEVVNTPSVTERDYDYLLFSVNARYAFSDEVVLRGAFSQTISRPIFEQSAAFQVIESNTEEDDGEFVTEREAEVGNPELRPYESDNFDLSLEYYPGTIGVLSAGLFYKEIDNFIIVADVAGTEQWRGFKEVFQPLNGDKATLTGMELSWVKAFDNGLLLAANATFSSTDATTFLNGEKFETDLPNQSDKIGNLTMGYENNKWSLRLTMSYKSDNLEEIDGDMLRIEDDYQHIDFSGKYFVNDDINIYVNAINLTNEGFYNYFDMRNRNAQFEEYGRTFEIGFRWQL</sequence>
<evidence type="ECO:0000256" key="7">
    <source>
        <dbReference type="ARBA" id="ARBA00023237"/>
    </source>
</evidence>
<dbReference type="InterPro" id="IPR010104">
    <property type="entry name" value="TonB_rcpt_bac"/>
</dbReference>
<dbReference type="OrthoDB" id="8727862at2"/>
<feature type="signal peptide" evidence="10">
    <location>
        <begin position="1"/>
        <end position="23"/>
    </location>
</feature>
<evidence type="ECO:0000256" key="8">
    <source>
        <dbReference type="PROSITE-ProRule" id="PRU01360"/>
    </source>
</evidence>
<dbReference type="Pfam" id="PF00593">
    <property type="entry name" value="TonB_dep_Rec_b-barrel"/>
    <property type="match status" value="1"/>
</dbReference>
<keyword evidence="5 9" id="KW-0798">TonB box</keyword>
<evidence type="ECO:0000256" key="6">
    <source>
        <dbReference type="ARBA" id="ARBA00023136"/>
    </source>
</evidence>
<evidence type="ECO:0000256" key="2">
    <source>
        <dbReference type="ARBA" id="ARBA00022448"/>
    </source>
</evidence>
<dbReference type="NCBIfam" id="TIGR01782">
    <property type="entry name" value="TonB-Xanth-Caul"/>
    <property type="match status" value="1"/>
</dbReference>
<evidence type="ECO:0000259" key="12">
    <source>
        <dbReference type="Pfam" id="PF07715"/>
    </source>
</evidence>
<evidence type="ECO:0000256" key="4">
    <source>
        <dbReference type="ARBA" id="ARBA00022692"/>
    </source>
</evidence>
<evidence type="ECO:0000313" key="14">
    <source>
        <dbReference type="Proteomes" id="UP000006251"/>
    </source>
</evidence>
<dbReference type="Proteomes" id="UP000006251">
    <property type="component" value="Unassembled WGS sequence"/>
</dbReference>
<dbReference type="GO" id="GO:0009279">
    <property type="term" value="C:cell outer membrane"/>
    <property type="evidence" value="ECO:0007669"/>
    <property type="project" value="UniProtKB-SubCell"/>
</dbReference>
<dbReference type="EMBL" id="BAEQ01000009">
    <property type="protein sequence ID" value="GAC27237.1"/>
    <property type="molecule type" value="Genomic_DNA"/>
</dbReference>
<dbReference type="GO" id="GO:0030246">
    <property type="term" value="F:carbohydrate binding"/>
    <property type="evidence" value="ECO:0007669"/>
    <property type="project" value="InterPro"/>
</dbReference>
<comment type="caution">
    <text evidence="13">The sequence shown here is derived from an EMBL/GenBank/DDBJ whole genome shotgun (WGS) entry which is preliminary data.</text>
</comment>
<evidence type="ECO:0000256" key="5">
    <source>
        <dbReference type="ARBA" id="ARBA00023077"/>
    </source>
</evidence>
<name>K6ZA34_9ALTE</name>
<evidence type="ECO:0000259" key="11">
    <source>
        <dbReference type="Pfam" id="PF00593"/>
    </source>
</evidence>
<comment type="similarity">
    <text evidence="8 9">Belongs to the TonB-dependent receptor family.</text>
</comment>
<dbReference type="SUPFAM" id="SSF56935">
    <property type="entry name" value="Porins"/>
    <property type="match status" value="1"/>
</dbReference>
<proteinExistence type="inferred from homology"/>
<dbReference type="STRING" id="1121922.GCA_000428905_02932"/>
<dbReference type="InterPro" id="IPR012910">
    <property type="entry name" value="Plug_dom"/>
</dbReference>
<gene>
    <name evidence="13" type="ORF">GPAL_0357</name>
</gene>
<keyword evidence="7 8" id="KW-0998">Cell outer membrane</keyword>
<keyword evidence="14" id="KW-1185">Reference proteome</keyword>
<keyword evidence="13" id="KW-0675">Receptor</keyword>
<dbReference type="Gene3D" id="2.40.170.20">
    <property type="entry name" value="TonB-dependent receptor, beta-barrel domain"/>
    <property type="match status" value="1"/>
</dbReference>
<evidence type="ECO:0000313" key="13">
    <source>
        <dbReference type="EMBL" id="GAC27237.1"/>
    </source>
</evidence>
<feature type="chain" id="PRO_5003898202" evidence="10">
    <location>
        <begin position="24"/>
        <end position="897"/>
    </location>
</feature>
<dbReference type="InterPro" id="IPR036942">
    <property type="entry name" value="Beta-barrel_TonB_sf"/>
</dbReference>
<dbReference type="AlphaFoldDB" id="K6ZA34"/>
<dbReference type="InterPro" id="IPR000531">
    <property type="entry name" value="Beta-barrel_TonB"/>
</dbReference>
<feature type="domain" description="TonB-dependent receptor-like beta-barrel" evidence="11">
    <location>
        <begin position="434"/>
        <end position="864"/>
    </location>
</feature>
<reference evidence="14" key="1">
    <citation type="journal article" date="2014" name="Environ. Microbiol.">
        <title>Comparative genomics of the marine bacterial genus Glaciecola reveals the high degree of genomic diversity and genomic characteristic for cold adaptation.</title>
        <authorList>
            <person name="Qin Q.L."/>
            <person name="Xie B.B."/>
            <person name="Yu Y."/>
            <person name="Shu Y.L."/>
            <person name="Rong J.C."/>
            <person name="Zhang Y.J."/>
            <person name="Zhao D.L."/>
            <person name="Chen X.L."/>
            <person name="Zhang X.Y."/>
            <person name="Chen B."/>
            <person name="Zhou B.C."/>
            <person name="Zhang Y.Z."/>
        </authorList>
    </citation>
    <scope>NUCLEOTIDE SEQUENCE [LARGE SCALE GENOMIC DNA]</scope>
    <source>
        <strain evidence="14">ACAM 615</strain>
    </source>
</reference>
<dbReference type="InterPro" id="IPR039426">
    <property type="entry name" value="TonB-dep_rcpt-like"/>
</dbReference>
<dbReference type="Pfam" id="PF13715">
    <property type="entry name" value="CarbopepD_reg_2"/>
    <property type="match status" value="1"/>
</dbReference>
<dbReference type="CDD" id="cd01347">
    <property type="entry name" value="ligand_gated_channel"/>
    <property type="match status" value="1"/>
</dbReference>
<dbReference type="Gene3D" id="2.170.130.10">
    <property type="entry name" value="TonB-dependent receptor, plug domain"/>
    <property type="match status" value="1"/>
</dbReference>
<keyword evidence="6 8" id="KW-0472">Membrane</keyword>
<dbReference type="InterPro" id="IPR037066">
    <property type="entry name" value="Plug_dom_sf"/>
</dbReference>
<evidence type="ECO:0000256" key="10">
    <source>
        <dbReference type="SAM" id="SignalP"/>
    </source>
</evidence>
<dbReference type="PROSITE" id="PS52016">
    <property type="entry name" value="TONB_DEPENDENT_REC_3"/>
    <property type="match status" value="1"/>
</dbReference>
<keyword evidence="2 8" id="KW-0813">Transport</keyword>
<evidence type="ECO:0000256" key="9">
    <source>
        <dbReference type="RuleBase" id="RU003357"/>
    </source>
</evidence>
<dbReference type="PANTHER" id="PTHR40980:SF4">
    <property type="entry name" value="TONB-DEPENDENT RECEPTOR-LIKE BETA-BARREL DOMAIN-CONTAINING PROTEIN"/>
    <property type="match status" value="1"/>
</dbReference>
<protein>
    <submittedName>
        <fullName evidence="13">TonB-dependent receptor</fullName>
    </submittedName>
</protein>
<accession>K6ZA34</accession>
<dbReference type="PANTHER" id="PTHR40980">
    <property type="entry name" value="PLUG DOMAIN-CONTAINING PROTEIN"/>
    <property type="match status" value="1"/>
</dbReference>
<dbReference type="RefSeq" id="WP_006008605.1">
    <property type="nucleotide sequence ID" value="NZ_AUAV01000016.1"/>
</dbReference>
<dbReference type="Gene3D" id="2.60.40.1120">
    <property type="entry name" value="Carboxypeptidase-like, regulatory domain"/>
    <property type="match status" value="1"/>
</dbReference>
<dbReference type="SUPFAM" id="SSF49452">
    <property type="entry name" value="Starch-binding domain-like"/>
    <property type="match status" value="1"/>
</dbReference>
<comment type="subcellular location">
    <subcellularLocation>
        <location evidence="1 8">Cell outer membrane</location>
        <topology evidence="1 8">Multi-pass membrane protein</topology>
    </subcellularLocation>
</comment>
<evidence type="ECO:0000256" key="1">
    <source>
        <dbReference type="ARBA" id="ARBA00004571"/>
    </source>
</evidence>
<keyword evidence="4 8" id="KW-0812">Transmembrane</keyword>